<dbReference type="AlphaFoldDB" id="K0RCI2"/>
<gene>
    <name evidence="2" type="ORF">THAOC_34548</name>
</gene>
<feature type="region of interest" description="Disordered" evidence="1">
    <location>
        <begin position="33"/>
        <end position="56"/>
    </location>
</feature>
<dbReference type="OMA" id="INDLTHW"/>
<organism evidence="2 3">
    <name type="scientific">Thalassiosira oceanica</name>
    <name type="common">Marine diatom</name>
    <dbReference type="NCBI Taxonomy" id="159749"/>
    <lineage>
        <taxon>Eukaryota</taxon>
        <taxon>Sar</taxon>
        <taxon>Stramenopiles</taxon>
        <taxon>Ochrophyta</taxon>
        <taxon>Bacillariophyta</taxon>
        <taxon>Coscinodiscophyceae</taxon>
        <taxon>Thalassiosirophycidae</taxon>
        <taxon>Thalassiosirales</taxon>
        <taxon>Thalassiosiraceae</taxon>
        <taxon>Thalassiosira</taxon>
    </lineage>
</organism>
<feature type="compositionally biased region" description="Low complexity" evidence="1">
    <location>
        <begin position="43"/>
        <end position="54"/>
    </location>
</feature>
<keyword evidence="3" id="KW-1185">Reference proteome</keyword>
<dbReference type="InterPro" id="IPR036034">
    <property type="entry name" value="PDZ_sf"/>
</dbReference>
<dbReference type="EMBL" id="AGNL01047550">
    <property type="protein sequence ID" value="EJK46766.1"/>
    <property type="molecule type" value="Genomic_DNA"/>
</dbReference>
<dbReference type="Proteomes" id="UP000266841">
    <property type="component" value="Unassembled WGS sequence"/>
</dbReference>
<evidence type="ECO:0008006" key="4">
    <source>
        <dbReference type="Google" id="ProtNLM"/>
    </source>
</evidence>
<evidence type="ECO:0000313" key="2">
    <source>
        <dbReference type="EMBL" id="EJK46766.1"/>
    </source>
</evidence>
<name>K0RCI2_THAOC</name>
<protein>
    <recommendedName>
        <fullName evidence="4">PDZ domain-containing protein</fullName>
    </recommendedName>
</protein>
<comment type="caution">
    <text evidence="2">The sequence shown here is derived from an EMBL/GenBank/DDBJ whole genome shotgun (WGS) entry which is preliminary data.</text>
</comment>
<dbReference type="OrthoDB" id="53290at2759"/>
<accession>K0RCI2</accession>
<reference evidence="2 3" key="1">
    <citation type="journal article" date="2012" name="Genome Biol.">
        <title>Genome and low-iron response of an oceanic diatom adapted to chronic iron limitation.</title>
        <authorList>
            <person name="Lommer M."/>
            <person name="Specht M."/>
            <person name="Roy A.S."/>
            <person name="Kraemer L."/>
            <person name="Andreson R."/>
            <person name="Gutowska M.A."/>
            <person name="Wolf J."/>
            <person name="Bergner S.V."/>
            <person name="Schilhabel M.B."/>
            <person name="Klostermeier U.C."/>
            <person name="Beiko R.G."/>
            <person name="Rosenstiel P."/>
            <person name="Hippler M."/>
            <person name="Laroche J."/>
        </authorList>
    </citation>
    <scope>NUCLEOTIDE SEQUENCE [LARGE SCALE GENOMIC DNA]</scope>
    <source>
        <strain evidence="2 3">CCMP1005</strain>
    </source>
</reference>
<dbReference type="eggNOG" id="ENOG502RWKC">
    <property type="taxonomic scope" value="Eukaryota"/>
</dbReference>
<feature type="region of interest" description="Disordered" evidence="1">
    <location>
        <begin position="89"/>
        <end position="118"/>
    </location>
</feature>
<proteinExistence type="predicted"/>
<evidence type="ECO:0000256" key="1">
    <source>
        <dbReference type="SAM" id="MobiDB-lite"/>
    </source>
</evidence>
<evidence type="ECO:0000313" key="3">
    <source>
        <dbReference type="Proteomes" id="UP000266841"/>
    </source>
</evidence>
<dbReference type="SUPFAM" id="SSF50156">
    <property type="entry name" value="PDZ domain-like"/>
    <property type="match status" value="1"/>
</dbReference>
<dbReference type="Gene3D" id="2.30.42.10">
    <property type="match status" value="1"/>
</dbReference>
<sequence>MASTEEYDSFPAATDDPPAILFDQGSLAIVSDTRRAGRGATSGGSRASRSAATTQLATEVGSTVVARRNPFLKSITFFDPEVYYRKAREAVDDGEGGSGDGSDGAEENDKRSCDDHEADDDATFEVNDMSHWDITLRDPTAEELLGGRRGVINRLKKNKGPRLVVEDYEGLVEFSSVQSGDRLVSINKKKIKPEEYSADGAMVYMRSCLEDDGVLNVTTEDPHGQDILINVTVIKPRPAMSYEDLGLVVWNWPFLCVKEIKDDSIFQHTALKETDQIAAINDIDCQKMREKAFAKCVRELPTEITITVIRRKHRYTGSFT</sequence>